<dbReference type="Gene3D" id="3.30.1460.30">
    <property type="entry name" value="YgaC/TfoX-N like chaperone"/>
    <property type="match status" value="1"/>
</dbReference>
<evidence type="ECO:0000313" key="2">
    <source>
        <dbReference type="EMBL" id="MBL4928276.1"/>
    </source>
</evidence>
<proteinExistence type="predicted"/>
<accession>A0A8J7SV52</accession>
<dbReference type="Proteomes" id="UP000619033">
    <property type="component" value="Unassembled WGS sequence"/>
</dbReference>
<dbReference type="EMBL" id="JAESVP010000004">
    <property type="protein sequence ID" value="MBL4928276.1"/>
    <property type="molecule type" value="Genomic_DNA"/>
</dbReference>
<reference evidence="2" key="1">
    <citation type="submission" date="2021-01" db="EMBL/GenBank/DDBJ databases">
        <title>Genome seq and assembly of Tabrizicola sp. KVB23.</title>
        <authorList>
            <person name="Chhetri G."/>
        </authorList>
    </citation>
    <scope>NUCLEOTIDE SEQUENCE</scope>
    <source>
        <strain evidence="2">KVB23</strain>
    </source>
</reference>
<organism evidence="2 3">
    <name type="scientific">Fuscibacter oryzae</name>
    <dbReference type="NCBI Taxonomy" id="2803939"/>
    <lineage>
        <taxon>Bacteria</taxon>
        <taxon>Pseudomonadati</taxon>
        <taxon>Pseudomonadota</taxon>
        <taxon>Alphaproteobacteria</taxon>
        <taxon>Rhodobacterales</taxon>
        <taxon>Paracoccaceae</taxon>
        <taxon>Fuscibacter</taxon>
    </lineage>
</organism>
<evidence type="ECO:0000259" key="1">
    <source>
        <dbReference type="Pfam" id="PF04993"/>
    </source>
</evidence>
<sequence length="110" mass="11442">MATRPETVATILDALPGTSARKMFGEYALYLDGKVVALICDDSLFVKDLPPARSLLPDAPLAPPYPGAKPHLVADGWLDDPETLATAIGALAAVLPLPKPKAAKPSAKKG</sequence>
<gene>
    <name evidence="2" type="ORF">JI744_09185</name>
</gene>
<dbReference type="RefSeq" id="WP_202659870.1">
    <property type="nucleotide sequence ID" value="NZ_JAESVP010000004.1"/>
</dbReference>
<name>A0A8J7SV52_9RHOB</name>
<comment type="caution">
    <text evidence="2">The sequence shown here is derived from an EMBL/GenBank/DDBJ whole genome shotgun (WGS) entry which is preliminary data.</text>
</comment>
<dbReference type="Pfam" id="PF04993">
    <property type="entry name" value="TfoX_N"/>
    <property type="match status" value="1"/>
</dbReference>
<dbReference type="SUPFAM" id="SSF159894">
    <property type="entry name" value="YgaC/TfoX-N like"/>
    <property type="match status" value="1"/>
</dbReference>
<keyword evidence="3" id="KW-1185">Reference proteome</keyword>
<dbReference type="InterPro" id="IPR007076">
    <property type="entry name" value="TfoX_N"/>
</dbReference>
<evidence type="ECO:0000313" key="3">
    <source>
        <dbReference type="Proteomes" id="UP000619033"/>
    </source>
</evidence>
<dbReference type="AlphaFoldDB" id="A0A8J7SV52"/>
<protein>
    <submittedName>
        <fullName evidence="2">TfoX/Sxy family protein</fullName>
    </submittedName>
</protein>
<feature type="domain" description="TfoX N-terminal" evidence="1">
    <location>
        <begin position="11"/>
        <end position="87"/>
    </location>
</feature>